<name>A0A9D3Y659_DREPO</name>
<dbReference type="AlphaFoldDB" id="A0A9D3Y659"/>
<dbReference type="Proteomes" id="UP000828390">
    <property type="component" value="Unassembled WGS sequence"/>
</dbReference>
<proteinExistence type="predicted"/>
<accession>A0A9D3Y659</accession>
<gene>
    <name evidence="1" type="ORF">DPMN_193144</name>
</gene>
<dbReference type="EMBL" id="JAIWYP010000021">
    <property type="protein sequence ID" value="KAH3692593.1"/>
    <property type="molecule type" value="Genomic_DNA"/>
</dbReference>
<protein>
    <submittedName>
        <fullName evidence="1">Uncharacterized protein</fullName>
    </submittedName>
</protein>
<reference evidence="1" key="2">
    <citation type="submission" date="2020-11" db="EMBL/GenBank/DDBJ databases">
        <authorList>
            <person name="McCartney M.A."/>
            <person name="Auch B."/>
            <person name="Kono T."/>
            <person name="Mallez S."/>
            <person name="Becker A."/>
            <person name="Gohl D.M."/>
            <person name="Silverstein K.A.T."/>
            <person name="Koren S."/>
            <person name="Bechman K.B."/>
            <person name="Herman A."/>
            <person name="Abrahante J.E."/>
            <person name="Garbe J."/>
        </authorList>
    </citation>
    <scope>NUCLEOTIDE SEQUENCE</scope>
    <source>
        <strain evidence="1">Duluth1</strain>
        <tissue evidence="1">Whole animal</tissue>
    </source>
</reference>
<keyword evidence="2" id="KW-1185">Reference proteome</keyword>
<evidence type="ECO:0000313" key="2">
    <source>
        <dbReference type="Proteomes" id="UP000828390"/>
    </source>
</evidence>
<reference evidence="1" key="1">
    <citation type="journal article" date="2019" name="bioRxiv">
        <title>The Genome of the Zebra Mussel, Dreissena polymorpha: A Resource for Invasive Species Research.</title>
        <authorList>
            <person name="McCartney M.A."/>
            <person name="Auch B."/>
            <person name="Kono T."/>
            <person name="Mallez S."/>
            <person name="Zhang Y."/>
            <person name="Obille A."/>
            <person name="Becker A."/>
            <person name="Abrahante J.E."/>
            <person name="Garbe J."/>
            <person name="Badalamenti J.P."/>
            <person name="Herman A."/>
            <person name="Mangelson H."/>
            <person name="Liachko I."/>
            <person name="Sullivan S."/>
            <person name="Sone E.D."/>
            <person name="Koren S."/>
            <person name="Silverstein K.A.T."/>
            <person name="Beckman K.B."/>
            <person name="Gohl D.M."/>
        </authorList>
    </citation>
    <scope>NUCLEOTIDE SEQUENCE</scope>
    <source>
        <strain evidence="1">Duluth1</strain>
        <tissue evidence="1">Whole animal</tissue>
    </source>
</reference>
<comment type="caution">
    <text evidence="1">The sequence shown here is derived from an EMBL/GenBank/DDBJ whole genome shotgun (WGS) entry which is preliminary data.</text>
</comment>
<sequence>MLYKIINDLVDIPAIQYLVQAPSRPKYHNTKYHQPSTSTSYHKNSFFPRTISV</sequence>
<organism evidence="1 2">
    <name type="scientific">Dreissena polymorpha</name>
    <name type="common">Zebra mussel</name>
    <name type="synonym">Mytilus polymorpha</name>
    <dbReference type="NCBI Taxonomy" id="45954"/>
    <lineage>
        <taxon>Eukaryota</taxon>
        <taxon>Metazoa</taxon>
        <taxon>Spiralia</taxon>
        <taxon>Lophotrochozoa</taxon>
        <taxon>Mollusca</taxon>
        <taxon>Bivalvia</taxon>
        <taxon>Autobranchia</taxon>
        <taxon>Heteroconchia</taxon>
        <taxon>Euheterodonta</taxon>
        <taxon>Imparidentia</taxon>
        <taxon>Neoheterodontei</taxon>
        <taxon>Myida</taxon>
        <taxon>Dreissenoidea</taxon>
        <taxon>Dreissenidae</taxon>
        <taxon>Dreissena</taxon>
    </lineage>
</organism>
<evidence type="ECO:0000313" key="1">
    <source>
        <dbReference type="EMBL" id="KAH3692593.1"/>
    </source>
</evidence>